<proteinExistence type="inferred from homology"/>
<evidence type="ECO:0000256" key="5">
    <source>
        <dbReference type="SAM" id="MobiDB-lite"/>
    </source>
</evidence>
<comment type="similarity">
    <text evidence="1">Belongs to the transferase hexapeptide repeat family.</text>
</comment>
<organism evidence="6 7">
    <name type="scientific">Melittangium boletus DSM 14713</name>
    <dbReference type="NCBI Taxonomy" id="1294270"/>
    <lineage>
        <taxon>Bacteria</taxon>
        <taxon>Pseudomonadati</taxon>
        <taxon>Myxococcota</taxon>
        <taxon>Myxococcia</taxon>
        <taxon>Myxococcales</taxon>
        <taxon>Cystobacterineae</taxon>
        <taxon>Archangiaceae</taxon>
        <taxon>Melittangium</taxon>
    </lineage>
</organism>
<dbReference type="Pfam" id="PF14602">
    <property type="entry name" value="Hexapep_2"/>
    <property type="match status" value="1"/>
</dbReference>
<dbReference type="Gene3D" id="2.160.10.10">
    <property type="entry name" value="Hexapeptide repeat proteins"/>
    <property type="match status" value="1"/>
</dbReference>
<reference evidence="6 7" key="1">
    <citation type="submission" date="2017-06" db="EMBL/GenBank/DDBJ databases">
        <authorList>
            <person name="Kim H.J."/>
            <person name="Triplett B.A."/>
        </authorList>
    </citation>
    <scope>NUCLEOTIDE SEQUENCE [LARGE SCALE GENOMIC DNA]</scope>
    <source>
        <strain evidence="6 7">DSM 14713</strain>
    </source>
</reference>
<evidence type="ECO:0000313" key="7">
    <source>
        <dbReference type="Proteomes" id="UP000217289"/>
    </source>
</evidence>
<dbReference type="CDD" id="cd04647">
    <property type="entry name" value="LbH_MAT_like"/>
    <property type="match status" value="1"/>
</dbReference>
<name>A0A250IHI1_9BACT</name>
<keyword evidence="3" id="KW-0677">Repeat</keyword>
<dbReference type="GO" id="GO:0008374">
    <property type="term" value="F:O-acyltransferase activity"/>
    <property type="evidence" value="ECO:0007669"/>
    <property type="project" value="TreeGrafter"/>
</dbReference>
<dbReference type="KEGG" id="mbd:MEBOL_004082"/>
<dbReference type="SUPFAM" id="SSF51161">
    <property type="entry name" value="Trimeric LpxA-like enzymes"/>
    <property type="match status" value="1"/>
</dbReference>
<dbReference type="InterPro" id="IPR001451">
    <property type="entry name" value="Hexapep"/>
</dbReference>
<sequence length="221" mass="23897">MDARRREQHKLRLSWMPWLYFTLKPRHRAWAEAWQREVQERLRELETVEIAEGCFISPDARLFAEPGRPIRLTGPGVSIAANVFVHGPVVLEAGVSLNARASLDGGAGGIHIGEGSRIATGATLYAFDHGLAPDRPVRSQPVTSRGIVLGKDVWVGANAGITDGVRLGDHAVVGMGAVVTRDVPAWAIVAGTPARVIGDRRERPVSGFRDPTCSPSDDSQE</sequence>
<dbReference type="InterPro" id="IPR018357">
    <property type="entry name" value="Hexapep_transf_CS"/>
</dbReference>
<dbReference type="PANTHER" id="PTHR23416:SF23">
    <property type="entry name" value="ACETYLTRANSFERASE C18B11.09C-RELATED"/>
    <property type="match status" value="1"/>
</dbReference>
<keyword evidence="4" id="KW-0012">Acyltransferase</keyword>
<dbReference type="PROSITE" id="PS00101">
    <property type="entry name" value="HEXAPEP_TRANSFERASES"/>
    <property type="match status" value="1"/>
</dbReference>
<dbReference type="PANTHER" id="PTHR23416">
    <property type="entry name" value="SIALIC ACID SYNTHASE-RELATED"/>
    <property type="match status" value="1"/>
</dbReference>
<dbReference type="AlphaFoldDB" id="A0A250IHI1"/>
<dbReference type="GO" id="GO:0005829">
    <property type="term" value="C:cytosol"/>
    <property type="evidence" value="ECO:0007669"/>
    <property type="project" value="TreeGrafter"/>
</dbReference>
<evidence type="ECO:0000256" key="2">
    <source>
        <dbReference type="ARBA" id="ARBA00022679"/>
    </source>
</evidence>
<gene>
    <name evidence="6" type="ORF">MEBOL_004082</name>
</gene>
<keyword evidence="7" id="KW-1185">Reference proteome</keyword>
<dbReference type="InterPro" id="IPR011004">
    <property type="entry name" value="Trimer_LpxA-like_sf"/>
</dbReference>
<dbReference type="InterPro" id="IPR051159">
    <property type="entry name" value="Hexapeptide_acetyltransf"/>
</dbReference>
<evidence type="ECO:0000256" key="3">
    <source>
        <dbReference type="ARBA" id="ARBA00022737"/>
    </source>
</evidence>
<dbReference type="Proteomes" id="UP000217289">
    <property type="component" value="Chromosome"/>
</dbReference>
<dbReference type="EMBL" id="CP022163">
    <property type="protein sequence ID" value="ATB30621.1"/>
    <property type="molecule type" value="Genomic_DNA"/>
</dbReference>
<evidence type="ECO:0000256" key="4">
    <source>
        <dbReference type="ARBA" id="ARBA00023315"/>
    </source>
</evidence>
<accession>A0A250IHI1</accession>
<keyword evidence="2 6" id="KW-0808">Transferase</keyword>
<evidence type="ECO:0000256" key="1">
    <source>
        <dbReference type="ARBA" id="ARBA00007274"/>
    </source>
</evidence>
<feature type="region of interest" description="Disordered" evidence="5">
    <location>
        <begin position="200"/>
        <end position="221"/>
    </location>
</feature>
<evidence type="ECO:0000313" key="6">
    <source>
        <dbReference type="EMBL" id="ATB30621.1"/>
    </source>
</evidence>
<protein>
    <submittedName>
        <fullName evidence="6">Acetyltransferase</fullName>
    </submittedName>
</protein>